<proteinExistence type="predicted"/>
<reference evidence="1" key="2">
    <citation type="submission" date="2020-11" db="EMBL/GenBank/DDBJ databases">
        <authorList>
            <person name="McCartney M.A."/>
            <person name="Auch B."/>
            <person name="Kono T."/>
            <person name="Mallez S."/>
            <person name="Becker A."/>
            <person name="Gohl D.M."/>
            <person name="Silverstein K.A.T."/>
            <person name="Koren S."/>
            <person name="Bechman K.B."/>
            <person name="Herman A."/>
            <person name="Abrahante J.E."/>
            <person name="Garbe J."/>
        </authorList>
    </citation>
    <scope>NUCLEOTIDE SEQUENCE</scope>
    <source>
        <strain evidence="1">Duluth1</strain>
        <tissue evidence="1">Whole animal</tissue>
    </source>
</reference>
<evidence type="ECO:0000313" key="1">
    <source>
        <dbReference type="EMBL" id="KAH3778617.1"/>
    </source>
</evidence>
<protein>
    <submittedName>
        <fullName evidence="1">Uncharacterized protein</fullName>
    </submittedName>
</protein>
<organism evidence="1 2">
    <name type="scientific">Dreissena polymorpha</name>
    <name type="common">Zebra mussel</name>
    <name type="synonym">Mytilus polymorpha</name>
    <dbReference type="NCBI Taxonomy" id="45954"/>
    <lineage>
        <taxon>Eukaryota</taxon>
        <taxon>Metazoa</taxon>
        <taxon>Spiralia</taxon>
        <taxon>Lophotrochozoa</taxon>
        <taxon>Mollusca</taxon>
        <taxon>Bivalvia</taxon>
        <taxon>Autobranchia</taxon>
        <taxon>Heteroconchia</taxon>
        <taxon>Euheterodonta</taxon>
        <taxon>Imparidentia</taxon>
        <taxon>Neoheterodontei</taxon>
        <taxon>Myida</taxon>
        <taxon>Dreissenoidea</taxon>
        <taxon>Dreissenidae</taxon>
        <taxon>Dreissena</taxon>
    </lineage>
</organism>
<dbReference type="EMBL" id="JAIWYP010000009">
    <property type="protein sequence ID" value="KAH3778617.1"/>
    <property type="molecule type" value="Genomic_DNA"/>
</dbReference>
<gene>
    <name evidence="1" type="ORF">DPMN_180086</name>
</gene>
<name>A0A9D4EE24_DREPO</name>
<dbReference type="Proteomes" id="UP000828390">
    <property type="component" value="Unassembled WGS sequence"/>
</dbReference>
<keyword evidence="2" id="KW-1185">Reference proteome</keyword>
<accession>A0A9D4EE24</accession>
<evidence type="ECO:0000313" key="2">
    <source>
        <dbReference type="Proteomes" id="UP000828390"/>
    </source>
</evidence>
<dbReference type="AlphaFoldDB" id="A0A9D4EE24"/>
<sequence>MCKHGSVKAMERKHRGWGEKLLVKGENTKNTTYLKNFLTNEENKQQLVKIMCKSIQQ</sequence>
<reference evidence="1" key="1">
    <citation type="journal article" date="2019" name="bioRxiv">
        <title>The Genome of the Zebra Mussel, Dreissena polymorpha: A Resource for Invasive Species Research.</title>
        <authorList>
            <person name="McCartney M.A."/>
            <person name="Auch B."/>
            <person name="Kono T."/>
            <person name="Mallez S."/>
            <person name="Zhang Y."/>
            <person name="Obille A."/>
            <person name="Becker A."/>
            <person name="Abrahante J.E."/>
            <person name="Garbe J."/>
            <person name="Badalamenti J.P."/>
            <person name="Herman A."/>
            <person name="Mangelson H."/>
            <person name="Liachko I."/>
            <person name="Sullivan S."/>
            <person name="Sone E.D."/>
            <person name="Koren S."/>
            <person name="Silverstein K.A.T."/>
            <person name="Beckman K.B."/>
            <person name="Gohl D.M."/>
        </authorList>
    </citation>
    <scope>NUCLEOTIDE SEQUENCE</scope>
    <source>
        <strain evidence="1">Duluth1</strain>
        <tissue evidence="1">Whole animal</tissue>
    </source>
</reference>
<comment type="caution">
    <text evidence="1">The sequence shown here is derived from an EMBL/GenBank/DDBJ whole genome shotgun (WGS) entry which is preliminary data.</text>
</comment>